<dbReference type="GO" id="GO:0016020">
    <property type="term" value="C:membrane"/>
    <property type="evidence" value="ECO:0007669"/>
    <property type="project" value="UniProtKB-SubCell"/>
</dbReference>
<gene>
    <name evidence="10" type="ORF">JIN87_06835</name>
</gene>
<comment type="caution">
    <text evidence="10">The sequence shown here is derived from an EMBL/GenBank/DDBJ whole genome shotgun (WGS) entry which is preliminary data.</text>
</comment>
<keyword evidence="5" id="KW-1133">Transmembrane helix</keyword>
<keyword evidence="7" id="KW-0131">Cell cycle</keyword>
<evidence type="ECO:0000256" key="2">
    <source>
        <dbReference type="ARBA" id="ARBA00022475"/>
    </source>
</evidence>
<evidence type="ECO:0000256" key="8">
    <source>
        <dbReference type="SAM" id="MobiDB-lite"/>
    </source>
</evidence>
<evidence type="ECO:0000256" key="3">
    <source>
        <dbReference type="ARBA" id="ARBA00022618"/>
    </source>
</evidence>
<dbReference type="InterPro" id="IPR034746">
    <property type="entry name" value="POTRA"/>
</dbReference>
<evidence type="ECO:0000256" key="7">
    <source>
        <dbReference type="ARBA" id="ARBA00023306"/>
    </source>
</evidence>
<dbReference type="RefSeq" id="WP_200354792.1">
    <property type="nucleotide sequence ID" value="NZ_JAENIL010000010.1"/>
</dbReference>
<accession>A0A934VKE2</accession>
<keyword evidence="3" id="KW-0132">Cell division</keyword>
<evidence type="ECO:0000259" key="9">
    <source>
        <dbReference type="PROSITE" id="PS51779"/>
    </source>
</evidence>
<evidence type="ECO:0000256" key="5">
    <source>
        <dbReference type="ARBA" id="ARBA00022989"/>
    </source>
</evidence>
<sequence>MAARTPTSSTKRKRKANTWKDIDQSVKPKAMSSASERRVWMGRAKLFGGVLFVGAVLAAALHFAPQIEGGPEMITKAGESLPVATIDVHTDGNLERDYLLRTLDVPEDANLLSVDLDEMKRRLESIGQVESAVVSRRFPDALEVTVEERTPIMRLLVQRSNGETLNLFVDGDGVVFEADRLDPRISRRLPFLFGVNLAKEEEGFSDVGDIEPLADLLSEAQAVAPHIYSSWRIMSLEKEDRLIAKGKFVKEVVFDRNSDFRDQLAKLDYILDYHRGNGSGPLKRIDLTLGDQVPVTL</sequence>
<dbReference type="PANTHER" id="PTHR35851:SF1">
    <property type="entry name" value="CELL DIVISION PROTEIN FTSQ"/>
    <property type="match status" value="1"/>
</dbReference>
<dbReference type="EMBL" id="JAENIL010000010">
    <property type="protein sequence ID" value="MBK1876576.1"/>
    <property type="molecule type" value="Genomic_DNA"/>
</dbReference>
<dbReference type="PANTHER" id="PTHR35851">
    <property type="entry name" value="CELL DIVISION PROTEIN FTSQ"/>
    <property type="match status" value="1"/>
</dbReference>
<evidence type="ECO:0000256" key="1">
    <source>
        <dbReference type="ARBA" id="ARBA00004370"/>
    </source>
</evidence>
<keyword evidence="11" id="KW-1185">Reference proteome</keyword>
<evidence type="ECO:0000313" key="11">
    <source>
        <dbReference type="Proteomes" id="UP000617628"/>
    </source>
</evidence>
<dbReference type="Proteomes" id="UP000617628">
    <property type="component" value="Unassembled WGS sequence"/>
</dbReference>
<comment type="subcellular location">
    <subcellularLocation>
        <location evidence="1">Membrane</location>
    </subcellularLocation>
</comment>
<keyword evidence="6" id="KW-0472">Membrane</keyword>
<protein>
    <submittedName>
        <fullName evidence="10">FtsQ-type POTRA domain-containing protein</fullName>
    </submittedName>
</protein>
<dbReference type="GO" id="GO:0090529">
    <property type="term" value="P:cell septum assembly"/>
    <property type="evidence" value="ECO:0007669"/>
    <property type="project" value="InterPro"/>
</dbReference>
<evidence type="ECO:0000313" key="10">
    <source>
        <dbReference type="EMBL" id="MBK1876576.1"/>
    </source>
</evidence>
<dbReference type="InterPro" id="IPR013685">
    <property type="entry name" value="POTRA_FtsQ_type"/>
</dbReference>
<dbReference type="Gene3D" id="3.10.20.310">
    <property type="entry name" value="membrane protein fhac"/>
    <property type="match status" value="1"/>
</dbReference>
<keyword evidence="2" id="KW-1003">Cell membrane</keyword>
<feature type="domain" description="POTRA" evidence="9">
    <location>
        <begin position="81"/>
        <end position="149"/>
    </location>
</feature>
<evidence type="ECO:0000256" key="6">
    <source>
        <dbReference type="ARBA" id="ARBA00023136"/>
    </source>
</evidence>
<keyword evidence="4" id="KW-0812">Transmembrane</keyword>
<name>A0A934VKE2_9BACT</name>
<feature type="region of interest" description="Disordered" evidence="8">
    <location>
        <begin position="1"/>
        <end position="21"/>
    </location>
</feature>
<dbReference type="AlphaFoldDB" id="A0A934VKE2"/>
<proteinExistence type="predicted"/>
<reference evidence="10" key="1">
    <citation type="submission" date="2021-01" db="EMBL/GenBank/DDBJ databases">
        <title>Modified the classification status of verrucomicrobia.</title>
        <authorList>
            <person name="Feng X."/>
        </authorList>
    </citation>
    <scope>NUCLEOTIDE SEQUENCE</scope>
    <source>
        <strain evidence="10">KCTC 13126</strain>
    </source>
</reference>
<dbReference type="PROSITE" id="PS51779">
    <property type="entry name" value="POTRA"/>
    <property type="match status" value="1"/>
</dbReference>
<dbReference type="Pfam" id="PF08478">
    <property type="entry name" value="POTRA_1"/>
    <property type="match status" value="1"/>
</dbReference>
<organism evidence="10 11">
    <name type="scientific">Pelagicoccus mobilis</name>
    <dbReference type="NCBI Taxonomy" id="415221"/>
    <lineage>
        <taxon>Bacteria</taxon>
        <taxon>Pseudomonadati</taxon>
        <taxon>Verrucomicrobiota</taxon>
        <taxon>Opitutia</taxon>
        <taxon>Puniceicoccales</taxon>
        <taxon>Pelagicoccaceae</taxon>
        <taxon>Pelagicoccus</taxon>
    </lineage>
</organism>
<evidence type="ECO:0000256" key="4">
    <source>
        <dbReference type="ARBA" id="ARBA00022692"/>
    </source>
</evidence>
<dbReference type="InterPro" id="IPR026579">
    <property type="entry name" value="FtsQ"/>
</dbReference>